<accession>A0AAV9IJF1</accession>
<dbReference type="PANTHER" id="PTHR12774">
    <property type="entry name" value="PEROXISOMAL BIOGENESIS FACTOR 19"/>
    <property type="match status" value="1"/>
</dbReference>
<dbReference type="Proteomes" id="UP001300502">
    <property type="component" value="Unassembled WGS sequence"/>
</dbReference>
<dbReference type="InterPro" id="IPR038322">
    <property type="entry name" value="Pex19_C_sf"/>
</dbReference>
<feature type="region of interest" description="Disordered" evidence="1">
    <location>
        <begin position="1"/>
        <end position="69"/>
    </location>
</feature>
<feature type="compositionally biased region" description="Basic and acidic residues" evidence="1">
    <location>
        <begin position="1"/>
        <end position="12"/>
    </location>
</feature>
<dbReference type="EMBL" id="JANCYU010000051">
    <property type="protein sequence ID" value="KAK4527406.1"/>
    <property type="molecule type" value="Genomic_DNA"/>
</dbReference>
<protein>
    <submittedName>
        <fullName evidence="2">Uncharacterized protein</fullName>
    </submittedName>
</protein>
<dbReference type="GO" id="GO:0045046">
    <property type="term" value="P:protein import into peroxisome membrane"/>
    <property type="evidence" value="ECO:0007669"/>
    <property type="project" value="TreeGrafter"/>
</dbReference>
<keyword evidence="3" id="KW-1185">Reference proteome</keyword>
<feature type="compositionally biased region" description="Polar residues" evidence="1">
    <location>
        <begin position="28"/>
        <end position="46"/>
    </location>
</feature>
<dbReference type="Pfam" id="PF04614">
    <property type="entry name" value="Pex19"/>
    <property type="match status" value="1"/>
</dbReference>
<dbReference type="InterPro" id="IPR006708">
    <property type="entry name" value="Pex19"/>
</dbReference>
<feature type="compositionally biased region" description="Low complexity" evidence="1">
    <location>
        <begin position="101"/>
        <end position="110"/>
    </location>
</feature>
<evidence type="ECO:0000313" key="2">
    <source>
        <dbReference type="EMBL" id="KAK4527406.1"/>
    </source>
</evidence>
<reference evidence="2 3" key="1">
    <citation type="submission" date="2022-07" db="EMBL/GenBank/DDBJ databases">
        <title>Genome-wide signatures of adaptation to extreme environments.</title>
        <authorList>
            <person name="Cho C.H."/>
            <person name="Yoon H.S."/>
        </authorList>
    </citation>
    <scope>NUCLEOTIDE SEQUENCE [LARGE SCALE GENOMIC DNA]</scope>
    <source>
        <strain evidence="2 3">108.79 E11</strain>
    </source>
</reference>
<dbReference type="PANTHER" id="PTHR12774:SF2">
    <property type="entry name" value="PEROXISOMAL BIOGENESIS FACTOR 19"/>
    <property type="match status" value="1"/>
</dbReference>
<name>A0AAV9IJF1_9RHOD</name>
<feature type="region of interest" description="Disordered" evidence="1">
    <location>
        <begin position="85"/>
        <end position="111"/>
    </location>
</feature>
<organism evidence="2 3">
    <name type="scientific">Galdieria yellowstonensis</name>
    <dbReference type="NCBI Taxonomy" id="3028027"/>
    <lineage>
        <taxon>Eukaryota</taxon>
        <taxon>Rhodophyta</taxon>
        <taxon>Bangiophyceae</taxon>
        <taxon>Galdieriales</taxon>
        <taxon>Galdieriaceae</taxon>
        <taxon>Galdieria</taxon>
    </lineage>
</organism>
<dbReference type="AlphaFoldDB" id="A0AAV9IJF1"/>
<sequence>MSQDDDNNKLDDILSQTLEEFSLEDNNEQGASTCNQSGTRDGNTGLEQVLKLLSQEEEEETAPLSSSEDYEQLLQSLVSQLSALEGERGDNRQETSSVEPNNSNNNNNNNMDELENMMQVVVKQLLSKEILQEPMEQLYQRYCTWLEENSASEDYDRYVQQKQLVFQICEEYRGEGDTEKVLQLLQEMQNLGAPPPNVVSQVEDSNNNESLDSQWRDLQNNCQTQ</sequence>
<dbReference type="GO" id="GO:0033328">
    <property type="term" value="F:peroxisome membrane targeting sequence binding"/>
    <property type="evidence" value="ECO:0007669"/>
    <property type="project" value="TreeGrafter"/>
</dbReference>
<comment type="caution">
    <text evidence="2">The sequence shown here is derived from an EMBL/GenBank/DDBJ whole genome shotgun (WGS) entry which is preliminary data.</text>
</comment>
<dbReference type="Gene3D" id="1.20.120.900">
    <property type="entry name" value="Pex19, mPTS binding domain"/>
    <property type="match status" value="1"/>
</dbReference>
<dbReference type="GO" id="GO:0005778">
    <property type="term" value="C:peroxisomal membrane"/>
    <property type="evidence" value="ECO:0007669"/>
    <property type="project" value="TreeGrafter"/>
</dbReference>
<evidence type="ECO:0000256" key="1">
    <source>
        <dbReference type="SAM" id="MobiDB-lite"/>
    </source>
</evidence>
<evidence type="ECO:0000313" key="3">
    <source>
        <dbReference type="Proteomes" id="UP001300502"/>
    </source>
</evidence>
<gene>
    <name evidence="2" type="ORF">GAYE_SCF39G5328</name>
</gene>
<proteinExistence type="predicted"/>